<evidence type="ECO:0000256" key="1">
    <source>
        <dbReference type="SAM" id="Phobius"/>
    </source>
</evidence>
<dbReference type="EMBL" id="CP159485">
    <property type="protein sequence ID" value="XCI29426.1"/>
    <property type="molecule type" value="Genomic_DNA"/>
</dbReference>
<reference evidence="2" key="1">
    <citation type="journal article" date="2018" name="Antonie Van Leeuwenhoek">
        <title>Proteinivorax hydrogeniformans sp. nov., an anaerobic, haloalkaliphilic bacterium fermenting proteinaceous compounds with high hydrogen production.</title>
        <authorList>
            <person name="Boltyanskaya Y."/>
            <person name="Detkova E."/>
            <person name="Pimenov N."/>
            <person name="Kevbrin V."/>
        </authorList>
    </citation>
    <scope>NUCLEOTIDE SEQUENCE</scope>
    <source>
        <strain evidence="2">Z-710</strain>
    </source>
</reference>
<feature type="transmembrane region" description="Helical" evidence="1">
    <location>
        <begin position="115"/>
        <end position="137"/>
    </location>
</feature>
<accession>A0AAU8HVN1</accession>
<feature type="transmembrane region" description="Helical" evidence="1">
    <location>
        <begin position="144"/>
        <end position="162"/>
    </location>
</feature>
<feature type="transmembrane region" description="Helical" evidence="1">
    <location>
        <begin position="12"/>
        <end position="30"/>
    </location>
</feature>
<dbReference type="Pfam" id="PF07556">
    <property type="entry name" value="DUF1538"/>
    <property type="match status" value="2"/>
</dbReference>
<feature type="transmembrane region" description="Helical" evidence="1">
    <location>
        <begin position="253"/>
        <end position="278"/>
    </location>
</feature>
<reference evidence="2" key="2">
    <citation type="submission" date="2024-06" db="EMBL/GenBank/DDBJ databases">
        <authorList>
            <person name="Petrova K.O."/>
            <person name="Toshchakov S.V."/>
            <person name="Boltjanskaja Y.V."/>
            <person name="Kevbrin V.V."/>
        </authorList>
    </citation>
    <scope>NUCLEOTIDE SEQUENCE</scope>
    <source>
        <strain evidence="2">Z-710</strain>
    </source>
</reference>
<feature type="transmembrane region" description="Helical" evidence="1">
    <location>
        <begin position="290"/>
        <end position="313"/>
    </location>
</feature>
<feature type="transmembrane region" description="Helical" evidence="1">
    <location>
        <begin position="400"/>
        <end position="417"/>
    </location>
</feature>
<feature type="transmembrane region" description="Helical" evidence="1">
    <location>
        <begin position="79"/>
        <end position="103"/>
    </location>
</feature>
<keyword evidence="1" id="KW-1133">Transmembrane helix</keyword>
<sequence>MSLIGDKFREVIISVLPVAIIVLILNFTLVPLDTPMLFSFLLGSVFIVAGLTLFLIGVDIGITPLGGLIGNSLLKTNKLWVIVAAGLILGFLISIAEPSLLVLANQIELVTSGEITSVTILVVVSLGLAVMVSFGLVRIMFNIPLFKILTVLYAIVFVLAIFTTPEFLAISFDASGATTGVLAVPFILAISIGISIKKKDSKSGEKDSFGLVSIASVGAIISVMLLNIITATGSLDPVLDLNIPETTSAVEPFLSMLGPVLKESLISLLPLLVILLILQKVSFKLHRKAFIRIIKGFVYAFLGLVLFLLGVNAGFMDVGSSIGYTITSMNNNLYLIIMGFVLGVVTILAEPAVYVLTNQIEDVTSGYVKRKAVLLAISIGVGLAVALSMVRVVIYDLQLWHYLLPGYILAVGLMYVAPKLFVGIAFDAGGVATGPMITTFILAFTHGAADAKEGANILVDGFGMIAMVALAPIITLQILGLIFKIKSKKGGGSNNG</sequence>
<keyword evidence="1" id="KW-0812">Transmembrane</keyword>
<organism evidence="2">
    <name type="scientific">Proteinivorax hydrogeniformans</name>
    <dbReference type="NCBI Taxonomy" id="1826727"/>
    <lineage>
        <taxon>Bacteria</taxon>
        <taxon>Bacillati</taxon>
        <taxon>Bacillota</taxon>
        <taxon>Clostridia</taxon>
        <taxon>Eubacteriales</taxon>
        <taxon>Proteinivoracaceae</taxon>
        <taxon>Proteinivorax</taxon>
    </lineage>
</organism>
<feature type="transmembrane region" description="Helical" evidence="1">
    <location>
        <begin position="174"/>
        <end position="196"/>
    </location>
</feature>
<dbReference type="RefSeq" id="WP_353893974.1">
    <property type="nucleotide sequence ID" value="NZ_CP159485.1"/>
</dbReference>
<feature type="transmembrane region" description="Helical" evidence="1">
    <location>
        <begin position="424"/>
        <end position="449"/>
    </location>
</feature>
<keyword evidence="1" id="KW-0472">Membrane</keyword>
<feature type="transmembrane region" description="Helical" evidence="1">
    <location>
        <begin position="461"/>
        <end position="483"/>
    </location>
</feature>
<evidence type="ECO:0000313" key="2">
    <source>
        <dbReference type="EMBL" id="XCI29426.1"/>
    </source>
</evidence>
<feature type="transmembrane region" description="Helical" evidence="1">
    <location>
        <begin position="208"/>
        <end position="233"/>
    </location>
</feature>
<dbReference type="AlphaFoldDB" id="A0AAU8HVN1"/>
<feature type="transmembrane region" description="Helical" evidence="1">
    <location>
        <begin position="36"/>
        <end position="58"/>
    </location>
</feature>
<feature type="transmembrane region" description="Helical" evidence="1">
    <location>
        <begin position="333"/>
        <end position="356"/>
    </location>
</feature>
<gene>
    <name evidence="2" type="ORF">PRVXH_000746</name>
</gene>
<proteinExistence type="predicted"/>
<name>A0AAU8HVN1_9FIRM</name>
<dbReference type="InterPro" id="IPR011435">
    <property type="entry name" value="UmpAB"/>
</dbReference>
<feature type="transmembrane region" description="Helical" evidence="1">
    <location>
        <begin position="372"/>
        <end position="394"/>
    </location>
</feature>
<protein>
    <submittedName>
        <fullName evidence="2">DUF1538 domain-containing protein</fullName>
    </submittedName>
</protein>